<evidence type="ECO:0000313" key="1">
    <source>
        <dbReference type="EMBL" id="SCZ64757.1"/>
    </source>
</evidence>
<dbReference type="AlphaFoldDB" id="A0A1G5QSL3"/>
<proteinExistence type="predicted"/>
<evidence type="ECO:0008006" key="3">
    <source>
        <dbReference type="Google" id="ProtNLM"/>
    </source>
</evidence>
<gene>
    <name evidence="1" type="ORF">SAMN03097708_02712</name>
</gene>
<dbReference type="EMBL" id="FMWD01000008">
    <property type="protein sequence ID" value="SCZ64757.1"/>
    <property type="molecule type" value="Genomic_DNA"/>
</dbReference>
<reference evidence="1 2" key="1">
    <citation type="submission" date="2016-10" db="EMBL/GenBank/DDBJ databases">
        <authorList>
            <person name="de Groot N.N."/>
        </authorList>
    </citation>
    <scope>NUCLEOTIDE SEQUENCE [LARGE SCALE GENOMIC DNA]</scope>
    <source>
        <strain evidence="1 2">HLD2</strain>
    </source>
</reference>
<evidence type="ECO:0000313" key="2">
    <source>
        <dbReference type="Proteomes" id="UP000199648"/>
    </source>
</evidence>
<name>A0A1G5QSL3_9GAMM</name>
<organism evidence="1 2">
    <name type="scientific">Thiohalomonas denitrificans</name>
    <dbReference type="NCBI Taxonomy" id="415747"/>
    <lineage>
        <taxon>Bacteria</taxon>
        <taxon>Pseudomonadati</taxon>
        <taxon>Pseudomonadota</taxon>
        <taxon>Gammaproteobacteria</taxon>
        <taxon>Thiohalomonadales</taxon>
        <taxon>Thiohalomonadaceae</taxon>
        <taxon>Thiohalomonas</taxon>
    </lineage>
</organism>
<sequence length="515" mass="57515">MARDEFTKATIERLRARVGNRCSNPSCRVPTTAGTSESPSRVNSIGIAAHICAAAPGGPRYDPKMTVESRRSIDNAIWLCSNCSIDIDKDEGRYSVESLHDWKSRAEALARAELGKRLPSQSDTIDTVATALTGMPKNYIVNAIDNVHTATSQALQNLDPRFLVRTAHHNDVTYYEIHAKEDAHISMTFGGASFEEVAEKFSRLEDHGERFEIDTENLSVKGSDLLQQLMQGSPQGKLSISPQPHPALQKLWLRHPTTAETVIFDDIHGTVSVGSESYIYDGYACGRLFRFHYRKSFSKIKARINIQLNLMNWEGKPITTLPHLNKLQRLFARLVEGWEVNTSLEVNGIEISSGHGLQVSQEEFVRQTNVLLTYIKAAAELAPFLHQEVKFASDFLLTDAQHNKIMNSVSIYKGEYNPEFADGELVATATVVNEREAFSNEGPVTYLVEEDGECIELFGTTVKLPKKRTLFTDMVTKLTRDSSAPEDEQGYVLELYATETTKCRIEFDTINSAEA</sequence>
<keyword evidence="2" id="KW-1185">Reference proteome</keyword>
<accession>A0A1G5QSL3</accession>
<dbReference type="Proteomes" id="UP000199648">
    <property type="component" value="Unassembled WGS sequence"/>
</dbReference>
<protein>
    <recommendedName>
        <fullName evidence="3">HNH endonuclease</fullName>
    </recommendedName>
</protein>